<name>A0A6J5LD59_9CAUD</name>
<proteinExistence type="predicted"/>
<evidence type="ECO:0000313" key="1">
    <source>
        <dbReference type="EMBL" id="CAB4132588.1"/>
    </source>
</evidence>
<gene>
    <name evidence="1" type="ORF">UFOVP261_38</name>
</gene>
<accession>A0A6J5LD59</accession>
<dbReference type="EMBL" id="LR796262">
    <property type="protein sequence ID" value="CAB4132588.1"/>
    <property type="molecule type" value="Genomic_DNA"/>
</dbReference>
<organism evidence="1">
    <name type="scientific">uncultured Caudovirales phage</name>
    <dbReference type="NCBI Taxonomy" id="2100421"/>
    <lineage>
        <taxon>Viruses</taxon>
        <taxon>Duplodnaviria</taxon>
        <taxon>Heunggongvirae</taxon>
        <taxon>Uroviricota</taxon>
        <taxon>Caudoviricetes</taxon>
        <taxon>Peduoviridae</taxon>
        <taxon>Maltschvirus</taxon>
        <taxon>Maltschvirus maltsch</taxon>
    </lineage>
</organism>
<sequence length="83" mass="9279">MYADGLIGNYGILEVLGTLTAGQFNKMLSKGQTAYKLQDIIPRAYDYLYPPLSDEDKKELASQRLLAFAMMSPNAPTHFFEGK</sequence>
<protein>
    <submittedName>
        <fullName evidence="1">Uncharacterized protein</fullName>
    </submittedName>
</protein>
<reference evidence="1" key="1">
    <citation type="submission" date="2020-04" db="EMBL/GenBank/DDBJ databases">
        <authorList>
            <person name="Chiriac C."/>
            <person name="Salcher M."/>
            <person name="Ghai R."/>
            <person name="Kavagutti S V."/>
        </authorList>
    </citation>
    <scope>NUCLEOTIDE SEQUENCE</scope>
</reference>